<dbReference type="InterPro" id="IPR007890">
    <property type="entry name" value="CHASE2"/>
</dbReference>
<dbReference type="RefSeq" id="WP_264324408.1">
    <property type="nucleotide sequence ID" value="NZ_JADEXQ010000018.1"/>
</dbReference>
<feature type="domain" description="CHASE2" evidence="2">
    <location>
        <begin position="410"/>
        <end position="723"/>
    </location>
</feature>
<protein>
    <submittedName>
        <fullName evidence="3">CHASE2 domain-containing protein</fullName>
    </submittedName>
</protein>
<keyword evidence="1" id="KW-0472">Membrane</keyword>
<feature type="transmembrane region" description="Helical" evidence="1">
    <location>
        <begin position="701"/>
        <end position="724"/>
    </location>
</feature>
<feature type="transmembrane region" description="Helical" evidence="1">
    <location>
        <begin position="731"/>
        <end position="750"/>
    </location>
</feature>
<evidence type="ECO:0000313" key="4">
    <source>
        <dbReference type="Proteomes" id="UP000625316"/>
    </source>
</evidence>
<gene>
    <name evidence="3" type="ORF">IQ266_07600</name>
</gene>
<evidence type="ECO:0000313" key="3">
    <source>
        <dbReference type="EMBL" id="MBE9029592.1"/>
    </source>
</evidence>
<dbReference type="Proteomes" id="UP000625316">
    <property type="component" value="Unassembled WGS sequence"/>
</dbReference>
<keyword evidence="1" id="KW-0812">Transmembrane</keyword>
<proteinExistence type="predicted"/>
<evidence type="ECO:0000256" key="1">
    <source>
        <dbReference type="SAM" id="Phobius"/>
    </source>
</evidence>
<dbReference type="AlphaFoldDB" id="A0A928VL17"/>
<dbReference type="SMART" id="SM01080">
    <property type="entry name" value="CHASE2"/>
    <property type="match status" value="1"/>
</dbReference>
<dbReference type="EMBL" id="JADEXQ010000018">
    <property type="protein sequence ID" value="MBE9029592.1"/>
    <property type="molecule type" value="Genomic_DNA"/>
</dbReference>
<keyword evidence="1" id="KW-1133">Transmembrane helix</keyword>
<feature type="transmembrane region" description="Helical" evidence="1">
    <location>
        <begin position="756"/>
        <end position="777"/>
    </location>
</feature>
<organism evidence="3 4">
    <name type="scientific">Romeriopsis navalis LEGE 11480</name>
    <dbReference type="NCBI Taxonomy" id="2777977"/>
    <lineage>
        <taxon>Bacteria</taxon>
        <taxon>Bacillati</taxon>
        <taxon>Cyanobacteriota</taxon>
        <taxon>Cyanophyceae</taxon>
        <taxon>Leptolyngbyales</taxon>
        <taxon>Leptolyngbyaceae</taxon>
        <taxon>Romeriopsis</taxon>
        <taxon>Romeriopsis navalis</taxon>
    </lineage>
</organism>
<evidence type="ECO:0000259" key="2">
    <source>
        <dbReference type="SMART" id="SM01080"/>
    </source>
</evidence>
<dbReference type="Pfam" id="PF05226">
    <property type="entry name" value="CHASE2"/>
    <property type="match status" value="1"/>
</dbReference>
<accession>A0A928VL17</accession>
<comment type="caution">
    <text evidence="3">The sequence shown here is derived from an EMBL/GenBank/DDBJ whole genome shotgun (WGS) entry which is preliminary data.</text>
</comment>
<dbReference type="Pfam" id="PF12770">
    <property type="entry name" value="CHAT"/>
    <property type="match status" value="1"/>
</dbReference>
<dbReference type="InterPro" id="IPR024983">
    <property type="entry name" value="CHAT_dom"/>
</dbReference>
<sequence>MERLIVLNLGQGNWQSEFRLVTAQLWLEPQGVPIQVTGSLLGASQVGELYNRWRRLYPDIYRHLANTRKLNIPGLELDEDDVTHVSQAEFEQLSSDVQQSLNHWMTQPGFQKIAEQLRIQLFPSDGIRLVILADELEVLRFPWQLWSFFDDYPQAELGISPLDYGRSTTQLPTALSPATAPPQQVKILAILGDRQGIDVNQDQQLLDQLPNTQITWLVEPTRQALDQQLWAAGWDILFFAGHSFTDRQGYLKINPQEALTTEQLRYGLKYAIANGLKLAIFNSCDGLGLAQDLAGLNIPQVIVMRESVPDTVAQQFLKQLLLQLSAGQSLYHAVRQSREQLQSIETYFPCATWLPVLCQNPAETPFDWQSIYAASPTSPFKSRAKVWAPPVMASLAVSVMLILLRSIGLLQAVELAAYDRMMRLRPAEPMDRRMLIVTVDESDIAAQGNEMRSGSLSDLTLKKVLSVINQAKPQAIGLDIYRDFPAQDKVLAQQLATNKRLFLICKRPAGQDDPTGVAAPPEAAKSPRVGFSDFVQDGDGAIRRQLIAMSAASSSRCPANYALSANLALNYLAEKQNIIPEFPNDASLKLGEVIIPKMTSNFGAYQATDAAGFQVMLNYRSGKDTKAIFPQVKLRQLLRGEVNPEIIRDRIVLIGLTAPSSLDRWSTPYGQGFQAKLPGVMVHAHMISQLLSAVLDRRPLLRVWPAFFAELWIILWSLSGMVLGTLIDRRWIWWIGLGGGVLLGFSVAYLGFLNMLWLPLIPSLIGFIVASQLAQAWRMYQLKRRA</sequence>
<name>A0A928VL17_9CYAN</name>
<reference evidence="3" key="1">
    <citation type="submission" date="2020-10" db="EMBL/GenBank/DDBJ databases">
        <authorList>
            <person name="Castelo-Branco R."/>
            <person name="Eusebio N."/>
            <person name="Adriana R."/>
            <person name="Vieira A."/>
            <person name="Brugerolle De Fraissinette N."/>
            <person name="Rezende De Castro R."/>
            <person name="Schneider M.P."/>
            <person name="Vasconcelos V."/>
            <person name="Leao P.N."/>
        </authorList>
    </citation>
    <scope>NUCLEOTIDE SEQUENCE</scope>
    <source>
        <strain evidence="3">LEGE 11480</strain>
    </source>
</reference>
<keyword evidence="4" id="KW-1185">Reference proteome</keyword>